<dbReference type="Pfam" id="PF03923">
    <property type="entry name" value="Lipoprotein_16"/>
    <property type="match status" value="1"/>
</dbReference>
<dbReference type="EMBL" id="UGYO01000001">
    <property type="protein sequence ID" value="SUI80679.1"/>
    <property type="molecule type" value="Genomic_DNA"/>
</dbReference>
<dbReference type="PROSITE" id="PS51257">
    <property type="entry name" value="PROKAR_LIPOPROTEIN"/>
    <property type="match status" value="1"/>
</dbReference>
<dbReference type="AlphaFoldDB" id="A0A380AIN9"/>
<keyword evidence="3" id="KW-0449">Lipoprotein</keyword>
<keyword evidence="4" id="KW-1185">Reference proteome</keyword>
<evidence type="ECO:0000313" key="3">
    <source>
        <dbReference type="EMBL" id="SUI80679.1"/>
    </source>
</evidence>
<evidence type="ECO:0000256" key="1">
    <source>
        <dbReference type="SAM" id="SignalP"/>
    </source>
</evidence>
<gene>
    <name evidence="3" type="ORF">NCTC10738_02813</name>
    <name evidence="2" type="ORF">TUM17379_31780</name>
</gene>
<feature type="signal peptide" evidence="1">
    <location>
        <begin position="1"/>
        <end position="20"/>
    </location>
</feature>
<accession>A0A3G4UQV8</accession>
<accession>A0A380AIN9</accession>
<reference evidence="3 4" key="1">
    <citation type="submission" date="2018-06" db="EMBL/GenBank/DDBJ databases">
        <authorList>
            <consortium name="Pathogen Informatics"/>
            <person name="Doyle S."/>
        </authorList>
    </citation>
    <scope>NUCLEOTIDE SEQUENCE [LARGE SCALE GENOMIC DNA]</scope>
    <source>
        <strain evidence="3 4">NCTC10738</strain>
    </source>
</reference>
<dbReference type="Proteomes" id="UP000254069">
    <property type="component" value="Unassembled WGS sequence"/>
</dbReference>
<reference evidence="2" key="2">
    <citation type="submission" date="2021-05" db="EMBL/GenBank/DDBJ databases">
        <title>Molecular characterization for Shewanella algae harboring chromosomal blaOXA-55-like strains isolated from clinical and environment sample.</title>
        <authorList>
            <person name="Ohama Y."/>
            <person name="Aoki K."/>
            <person name="Harada S."/>
            <person name="Moriya K."/>
            <person name="Ishii Y."/>
            <person name="Tateda K."/>
        </authorList>
    </citation>
    <scope>NUCLEOTIDE SEQUENCE</scope>
    <source>
        <strain evidence="2">TUM17379</strain>
    </source>
</reference>
<dbReference type="KEGG" id="salg:BS332_01670"/>
<proteinExistence type="predicted"/>
<feature type="chain" id="PRO_5041540797" evidence="1">
    <location>
        <begin position="21"/>
        <end position="188"/>
    </location>
</feature>
<evidence type="ECO:0000313" key="4">
    <source>
        <dbReference type="Proteomes" id="UP000254069"/>
    </source>
</evidence>
<dbReference type="Proteomes" id="UP000825078">
    <property type="component" value="Chromosome"/>
</dbReference>
<evidence type="ECO:0000313" key="2">
    <source>
        <dbReference type="EMBL" id="BCV46160.1"/>
    </source>
</evidence>
<protein>
    <submittedName>
        <fullName evidence="3">Uncharacterized lipoprotein</fullName>
    </submittedName>
</protein>
<keyword evidence="1" id="KW-0732">Signal</keyword>
<dbReference type="InterPro" id="IPR005619">
    <property type="entry name" value="Uncharacterised_YajG"/>
</dbReference>
<dbReference type="RefSeq" id="WP_025889928.1">
    <property type="nucleotide sequence ID" value="NZ_AP024609.1"/>
</dbReference>
<name>A0A380AIN9_9GAMM</name>
<dbReference type="EMBL" id="AP024613">
    <property type="protein sequence ID" value="BCV46160.1"/>
    <property type="molecule type" value="Genomic_DNA"/>
</dbReference>
<organism evidence="3 4">
    <name type="scientific">Shewanella algae</name>
    <dbReference type="NCBI Taxonomy" id="38313"/>
    <lineage>
        <taxon>Bacteria</taxon>
        <taxon>Pseudomonadati</taxon>
        <taxon>Pseudomonadota</taxon>
        <taxon>Gammaproteobacteria</taxon>
        <taxon>Alteromonadales</taxon>
        <taxon>Shewanellaceae</taxon>
        <taxon>Shewanella</taxon>
    </lineage>
</organism>
<sequence>MKRLATLMLGSALLFGCASHTPNFIALSPELPAVTPQTSLEPALALQTLDTRTANFIVRFNEDGKAARLVSPAEPPRAQLDQLFRQGFAKAGYRIDPASGKEVQLQLIELLTDVDESSFGFEAKTNVSINLLAKNSSHTLTKRYKAKGLLKGPFSADFASLELDMNKLITQLSGEILNDPELHSFLQQ</sequence>